<comment type="catalytic activity">
    <reaction evidence="8 10">
        <text>deamido-NAD(+) + NH4(+) + ATP = AMP + diphosphate + NAD(+) + H(+)</text>
        <dbReference type="Rhea" id="RHEA:21188"/>
        <dbReference type="ChEBI" id="CHEBI:15378"/>
        <dbReference type="ChEBI" id="CHEBI:28938"/>
        <dbReference type="ChEBI" id="CHEBI:30616"/>
        <dbReference type="ChEBI" id="CHEBI:33019"/>
        <dbReference type="ChEBI" id="CHEBI:57540"/>
        <dbReference type="ChEBI" id="CHEBI:58437"/>
        <dbReference type="ChEBI" id="CHEBI:456215"/>
        <dbReference type="EC" id="6.3.1.5"/>
    </reaction>
</comment>
<dbReference type="EC" id="6.3.1.5" evidence="8 10"/>
<dbReference type="RefSeq" id="WP_377459082.1">
    <property type="nucleotide sequence ID" value="NZ_JBHLUB010000029.1"/>
</dbReference>
<dbReference type="InterPro" id="IPR003694">
    <property type="entry name" value="NAD_synthase"/>
</dbReference>
<dbReference type="InterPro" id="IPR022310">
    <property type="entry name" value="NAD/GMP_synthase"/>
</dbReference>
<dbReference type="HAMAP" id="MF_00193">
    <property type="entry name" value="NadE_ammonia_dep"/>
    <property type="match status" value="1"/>
</dbReference>
<name>A0ABV6PCP5_9MICC</name>
<evidence type="ECO:0000256" key="8">
    <source>
        <dbReference type="HAMAP-Rule" id="MF_00193"/>
    </source>
</evidence>
<evidence type="ECO:0000256" key="10">
    <source>
        <dbReference type="RuleBase" id="RU003812"/>
    </source>
</evidence>
<dbReference type="SUPFAM" id="SSF52402">
    <property type="entry name" value="Adenine nucleotide alpha hydrolases-like"/>
    <property type="match status" value="1"/>
</dbReference>
<dbReference type="InterPro" id="IPR014729">
    <property type="entry name" value="Rossmann-like_a/b/a_fold"/>
</dbReference>
<feature type="binding site" evidence="8">
    <location>
        <position position="188"/>
    </location>
    <ligand>
        <name>ATP</name>
        <dbReference type="ChEBI" id="CHEBI:30616"/>
    </ligand>
</feature>
<feature type="binding site" evidence="8">
    <location>
        <begin position="46"/>
        <end position="53"/>
    </location>
    <ligand>
        <name>ATP</name>
        <dbReference type="ChEBI" id="CHEBI:30616"/>
    </ligand>
</feature>
<evidence type="ECO:0000313" key="13">
    <source>
        <dbReference type="Proteomes" id="UP001589862"/>
    </source>
</evidence>
<dbReference type="GO" id="GO:0008795">
    <property type="term" value="F:NAD+ synthase activity"/>
    <property type="evidence" value="ECO:0007669"/>
    <property type="project" value="UniProtKB-EC"/>
</dbReference>
<dbReference type="PANTHER" id="PTHR23090:SF7">
    <property type="entry name" value="NH(3)-DEPENDENT NAD(+) SYNTHETASE"/>
    <property type="match status" value="1"/>
</dbReference>
<keyword evidence="7 8" id="KW-0520">NAD</keyword>
<organism evidence="12 13">
    <name type="scientific">Micrococcoides hystricis</name>
    <dbReference type="NCBI Taxonomy" id="1572761"/>
    <lineage>
        <taxon>Bacteria</taxon>
        <taxon>Bacillati</taxon>
        <taxon>Actinomycetota</taxon>
        <taxon>Actinomycetes</taxon>
        <taxon>Micrococcales</taxon>
        <taxon>Micrococcaceae</taxon>
        <taxon>Micrococcoides</taxon>
    </lineage>
</organism>
<dbReference type="EMBL" id="JBHLUB010000029">
    <property type="protein sequence ID" value="MFC0582137.1"/>
    <property type="molecule type" value="Genomic_DNA"/>
</dbReference>
<evidence type="ECO:0000256" key="9">
    <source>
        <dbReference type="RuleBase" id="RU003811"/>
    </source>
</evidence>
<evidence type="ECO:0000256" key="6">
    <source>
        <dbReference type="ARBA" id="ARBA00022842"/>
    </source>
</evidence>
<feature type="binding site" evidence="8">
    <location>
        <position position="164"/>
    </location>
    <ligand>
        <name>Mg(2+)</name>
        <dbReference type="ChEBI" id="CHEBI:18420"/>
    </ligand>
</feature>
<feature type="binding site" description="in other chain" evidence="8">
    <location>
        <begin position="259"/>
        <end position="260"/>
    </location>
    <ligand>
        <name>deamido-NAD(+)</name>
        <dbReference type="ChEBI" id="CHEBI:58437"/>
        <note>ligand shared between two neighboring subunits</note>
    </ligand>
</feature>
<dbReference type="CDD" id="cd00553">
    <property type="entry name" value="NAD_synthase"/>
    <property type="match status" value="1"/>
</dbReference>
<evidence type="ECO:0000256" key="2">
    <source>
        <dbReference type="ARBA" id="ARBA00022598"/>
    </source>
</evidence>
<evidence type="ECO:0000256" key="1">
    <source>
        <dbReference type="ARBA" id="ARBA00005859"/>
    </source>
</evidence>
<dbReference type="Pfam" id="PF02540">
    <property type="entry name" value="NAD_synthase"/>
    <property type="match status" value="1"/>
</dbReference>
<reference evidence="12 13" key="1">
    <citation type="submission" date="2024-09" db="EMBL/GenBank/DDBJ databases">
        <authorList>
            <person name="Sun Q."/>
            <person name="Mori K."/>
        </authorList>
    </citation>
    <scope>NUCLEOTIDE SEQUENCE [LARGE SCALE GENOMIC DNA]</scope>
    <source>
        <strain evidence="12 13">NCAIM B.02604</strain>
    </source>
</reference>
<protein>
    <recommendedName>
        <fullName evidence="8 10">NH(3)-dependent NAD(+) synthetase</fullName>
        <ecNumber evidence="8 10">6.3.1.5</ecNumber>
    </recommendedName>
</protein>
<comment type="pathway">
    <text evidence="8">Cofactor biosynthesis; NAD(+) biosynthesis; NAD(+) from deamido-NAD(+) (ammonia route): step 1/1.</text>
</comment>
<keyword evidence="5 8" id="KW-0067">ATP-binding</keyword>
<dbReference type="NCBIfam" id="NF001979">
    <property type="entry name" value="PRK00768.1"/>
    <property type="match status" value="1"/>
</dbReference>
<keyword evidence="4 8" id="KW-0547">Nucleotide-binding</keyword>
<feature type="binding site" evidence="8">
    <location>
        <position position="52"/>
    </location>
    <ligand>
        <name>Mg(2+)</name>
        <dbReference type="ChEBI" id="CHEBI:18420"/>
    </ligand>
</feature>
<sequence>MRDLQADIITTLGVTPSIDPAVEVQRRVDVLVDYAAKADAKGFVLGISGGVDSTVGGRICQLAAEAGRAAGHDLQFHAVMIPHKIQSDAADAHAAMDLIAPDHRHTFNIGSTTDAFAAEFATAFAEPSTDYNLGNVKARLRMVVQFALAGQLGLLVVGTDQAAEAVTGFYTKFGDGAADIMPLAGLNKRQIRALADHLGASVALRDKAPTADLLTEKPGQLDEVELGVSYDAIDDYLEGKTVSDADAEQIEKLYLRSQHKRHLPVTPADKWWL</sequence>
<feature type="binding site" description="in other chain" evidence="8">
    <location>
        <position position="172"/>
    </location>
    <ligand>
        <name>deamido-NAD(+)</name>
        <dbReference type="ChEBI" id="CHEBI:58437"/>
        <note>ligand shared between two neighboring subunits</note>
    </ligand>
</feature>
<comment type="function">
    <text evidence="8">Catalyzes the ATP-dependent amidation of deamido-NAD to form NAD. Uses ammonia as a nitrogen source.</text>
</comment>
<accession>A0ABV6PCP5</accession>
<evidence type="ECO:0000256" key="4">
    <source>
        <dbReference type="ARBA" id="ARBA00022741"/>
    </source>
</evidence>
<feature type="binding site" evidence="8">
    <location>
        <position position="159"/>
    </location>
    <ligand>
        <name>ATP</name>
        <dbReference type="ChEBI" id="CHEBI:30616"/>
    </ligand>
</feature>
<feature type="binding site" evidence="8">
    <location>
        <position position="210"/>
    </location>
    <ligand>
        <name>ATP</name>
        <dbReference type="ChEBI" id="CHEBI:30616"/>
    </ligand>
</feature>
<keyword evidence="6 8" id="KW-0460">Magnesium</keyword>
<evidence type="ECO:0000256" key="3">
    <source>
        <dbReference type="ARBA" id="ARBA00022723"/>
    </source>
</evidence>
<dbReference type="InterPro" id="IPR022926">
    <property type="entry name" value="NH(3)-dep_NAD(+)_synth"/>
</dbReference>
<keyword evidence="13" id="KW-1185">Reference proteome</keyword>
<proteinExistence type="inferred from homology"/>
<dbReference type="PANTHER" id="PTHR23090">
    <property type="entry name" value="NH 3 /GLUTAMINE-DEPENDENT NAD + SYNTHETASE"/>
    <property type="match status" value="1"/>
</dbReference>
<keyword evidence="3 8" id="KW-0479">Metal-binding</keyword>
<feature type="binding site" evidence="8">
    <location>
        <position position="179"/>
    </location>
    <ligand>
        <name>deamido-NAD(+)</name>
        <dbReference type="ChEBI" id="CHEBI:58437"/>
        <note>ligand shared between two neighboring subunits</note>
    </ligand>
</feature>
<keyword evidence="2 8" id="KW-0436">Ligase</keyword>
<dbReference type="Gene3D" id="3.40.50.620">
    <property type="entry name" value="HUPs"/>
    <property type="match status" value="1"/>
</dbReference>
<evidence type="ECO:0000259" key="11">
    <source>
        <dbReference type="Pfam" id="PF02540"/>
    </source>
</evidence>
<feature type="binding site" description="in other chain" evidence="8">
    <location>
        <position position="139"/>
    </location>
    <ligand>
        <name>deamido-NAD(+)</name>
        <dbReference type="ChEBI" id="CHEBI:58437"/>
        <note>ligand shared between two neighboring subunits</note>
    </ligand>
</feature>
<feature type="domain" description="NAD/GMP synthase" evidence="11">
    <location>
        <begin position="24"/>
        <end position="264"/>
    </location>
</feature>
<comment type="subunit">
    <text evidence="8">Homodimer.</text>
</comment>
<evidence type="ECO:0000256" key="5">
    <source>
        <dbReference type="ARBA" id="ARBA00022840"/>
    </source>
</evidence>
<evidence type="ECO:0000313" key="12">
    <source>
        <dbReference type="EMBL" id="MFC0582137.1"/>
    </source>
</evidence>
<gene>
    <name evidence="8 12" type="primary">nadE</name>
    <name evidence="12" type="ORF">ACFFFR_07045</name>
</gene>
<dbReference type="Proteomes" id="UP001589862">
    <property type="component" value="Unassembled WGS sequence"/>
</dbReference>
<evidence type="ECO:0000256" key="7">
    <source>
        <dbReference type="ARBA" id="ARBA00023027"/>
    </source>
</evidence>
<dbReference type="NCBIfam" id="TIGR00552">
    <property type="entry name" value="nadE"/>
    <property type="match status" value="1"/>
</dbReference>
<comment type="caution">
    <text evidence="12">The sequence shown here is derived from an EMBL/GenBank/DDBJ whole genome shotgun (WGS) entry which is preliminary data.</text>
</comment>
<comment type="similarity">
    <text evidence="1 8 9">Belongs to the NAD synthetase family.</text>
</comment>